<accession>A0A2T4IVP5</accession>
<dbReference type="GO" id="GO:0003677">
    <property type="term" value="F:DNA binding"/>
    <property type="evidence" value="ECO:0007669"/>
    <property type="project" value="UniProtKB-KW"/>
</dbReference>
<comment type="caution">
    <text evidence="5">The sequence shown here is derived from an EMBL/GenBank/DDBJ whole genome shotgun (WGS) entry which is preliminary data.</text>
</comment>
<proteinExistence type="inferred from homology"/>
<dbReference type="AlphaFoldDB" id="A0A2T4IVP5"/>
<sequence length="631" mass="70801">MLVLNVFSLAVGTFLWYLFGMEDMAKIRYLVGKPGDQKFKRNIPARLHSVAGKTAFVERVHSKGAAEIWRQGNLFALRTDGELQKFKALASTAGRPSEAENELNLSLTNARQIALSYFLERHQANLLRGDYFGLQDDPDFADLLSDAGEAASVALRVASGAEVTTDPKALELLVRHGIVSRSQADQLSPDRWPSSLGRHKTFQLLCRLIERADLELANRRYLSLNLGTLAPIRDDFFANAESAPSQPLPASDMAITKTIADLKELFLGTKTEVTRSRSSQYRIPFRVLEEQIGALPLGDIDRNRCRELMDFLPKVPSHAAQHYPNLTLEKAAELFRVKTGAYADRHAEAQKHVAILKSAFDLAKQEGWIAKNPWDGIKVAIPRMKKFIAKGNTYEPFSVSDLNKLFSLPLFVGCIDDENGCHTPGPNLPMRHRYWAPILALWTGMRMNEILQLEKADIRRSIDNIPFIQVTDQEHGDYSGTGFEKRLKTGNAVRNIPLHHQLIAMGFLRWVDGSAHDRLFPEALARKGEKPSDVYSKRFASNAKFAGVWKSRRRVFHSFRNNFNDALRNASVDRELRDAINGWSAQASMDSRYGQGQTIKRLHDAVERVQYDGLDLDHLVANAARIGGTGS</sequence>
<evidence type="ECO:0000256" key="2">
    <source>
        <dbReference type="ARBA" id="ARBA00022908"/>
    </source>
</evidence>
<dbReference type="Proteomes" id="UP000240259">
    <property type="component" value="Unassembled WGS sequence"/>
</dbReference>
<keyword evidence="4" id="KW-0233">DNA recombination</keyword>
<reference evidence="5 6" key="1">
    <citation type="submission" date="2018-03" db="EMBL/GenBank/DDBJ databases">
        <title>Genome sequence of the symbiotic type strain Mesorhizobium helmanticense CSLC115NT isolated from Lotus corniculatus nodules.</title>
        <authorList>
            <person name="Sannazzaro A.I."/>
            <person name="Torres Tejerizo G.A."/>
            <person name="Dip D."/>
            <person name="Caballero M."/>
            <person name="Pistorio M."/>
            <person name="Estrella M.J."/>
        </authorList>
    </citation>
    <scope>NUCLEOTIDE SEQUENCE [LARGE SCALE GENOMIC DNA]</scope>
    <source>
        <strain evidence="5 6">CSLC115N</strain>
    </source>
</reference>
<evidence type="ECO:0000256" key="4">
    <source>
        <dbReference type="ARBA" id="ARBA00023172"/>
    </source>
</evidence>
<dbReference type="OrthoDB" id="9784724at2"/>
<organism evidence="5 6">
    <name type="scientific">Mesorhizobium helmanticense</name>
    <dbReference type="NCBI Taxonomy" id="1776423"/>
    <lineage>
        <taxon>Bacteria</taxon>
        <taxon>Pseudomonadati</taxon>
        <taxon>Pseudomonadota</taxon>
        <taxon>Alphaproteobacteria</taxon>
        <taxon>Hyphomicrobiales</taxon>
        <taxon>Phyllobacteriaceae</taxon>
        <taxon>Mesorhizobium</taxon>
    </lineage>
</organism>
<evidence type="ECO:0000313" key="6">
    <source>
        <dbReference type="Proteomes" id="UP000240259"/>
    </source>
</evidence>
<dbReference type="Gene3D" id="1.10.443.10">
    <property type="entry name" value="Intergrase catalytic core"/>
    <property type="match status" value="1"/>
</dbReference>
<comment type="similarity">
    <text evidence="1">Belongs to the 'phage' integrase family.</text>
</comment>
<dbReference type="PANTHER" id="PTHR30349:SF41">
    <property type="entry name" value="INTEGRASE_RECOMBINASE PROTEIN MJ0367-RELATED"/>
    <property type="match status" value="1"/>
</dbReference>
<dbReference type="EMBL" id="PZJX01000027">
    <property type="protein sequence ID" value="PTE09729.1"/>
    <property type="molecule type" value="Genomic_DNA"/>
</dbReference>
<protein>
    <submittedName>
        <fullName evidence="5">Uncharacterized protein</fullName>
    </submittedName>
</protein>
<evidence type="ECO:0000256" key="1">
    <source>
        <dbReference type="ARBA" id="ARBA00008857"/>
    </source>
</evidence>
<evidence type="ECO:0000256" key="3">
    <source>
        <dbReference type="ARBA" id="ARBA00023125"/>
    </source>
</evidence>
<dbReference type="CDD" id="cd01184">
    <property type="entry name" value="INT_C_like_1"/>
    <property type="match status" value="1"/>
</dbReference>
<dbReference type="InterPro" id="IPR011010">
    <property type="entry name" value="DNA_brk_join_enz"/>
</dbReference>
<evidence type="ECO:0000313" key="5">
    <source>
        <dbReference type="EMBL" id="PTE09729.1"/>
    </source>
</evidence>
<gene>
    <name evidence="5" type="ORF">C9427_13610</name>
</gene>
<name>A0A2T4IVP5_9HYPH</name>
<dbReference type="SUPFAM" id="SSF56349">
    <property type="entry name" value="DNA breaking-rejoining enzymes"/>
    <property type="match status" value="1"/>
</dbReference>
<dbReference type="InterPro" id="IPR010998">
    <property type="entry name" value="Integrase_recombinase_N"/>
</dbReference>
<dbReference type="GO" id="GO:0006310">
    <property type="term" value="P:DNA recombination"/>
    <property type="evidence" value="ECO:0007669"/>
    <property type="project" value="UniProtKB-KW"/>
</dbReference>
<keyword evidence="3" id="KW-0238">DNA-binding</keyword>
<dbReference type="PANTHER" id="PTHR30349">
    <property type="entry name" value="PHAGE INTEGRASE-RELATED"/>
    <property type="match status" value="1"/>
</dbReference>
<keyword evidence="6" id="KW-1185">Reference proteome</keyword>
<keyword evidence="2" id="KW-0229">DNA integration</keyword>
<dbReference type="InterPro" id="IPR050090">
    <property type="entry name" value="Tyrosine_recombinase_XerCD"/>
</dbReference>
<dbReference type="GO" id="GO:0015074">
    <property type="term" value="P:DNA integration"/>
    <property type="evidence" value="ECO:0007669"/>
    <property type="project" value="UniProtKB-KW"/>
</dbReference>
<dbReference type="InterPro" id="IPR013762">
    <property type="entry name" value="Integrase-like_cat_sf"/>
</dbReference>
<dbReference type="Gene3D" id="1.10.150.130">
    <property type="match status" value="1"/>
</dbReference>